<proteinExistence type="predicted"/>
<evidence type="ECO:0000313" key="3">
    <source>
        <dbReference type="EMBL" id="KAG7159212.1"/>
    </source>
</evidence>
<dbReference type="AlphaFoldDB" id="A0A8J5JIS7"/>
<feature type="region of interest" description="Disordered" evidence="1">
    <location>
        <begin position="220"/>
        <end position="263"/>
    </location>
</feature>
<name>A0A8J5JIS7_HOMAM</name>
<feature type="region of interest" description="Disordered" evidence="1">
    <location>
        <begin position="131"/>
        <end position="171"/>
    </location>
</feature>
<feature type="compositionally biased region" description="Polar residues" evidence="1">
    <location>
        <begin position="230"/>
        <end position="252"/>
    </location>
</feature>
<feature type="domain" description="DUF7153" evidence="2">
    <location>
        <begin position="354"/>
        <end position="514"/>
    </location>
</feature>
<evidence type="ECO:0000313" key="4">
    <source>
        <dbReference type="Proteomes" id="UP000747542"/>
    </source>
</evidence>
<protein>
    <recommendedName>
        <fullName evidence="2">DUF7153 domain-containing protein</fullName>
    </recommendedName>
</protein>
<accession>A0A8J5JIS7</accession>
<dbReference type="EMBL" id="JAHLQT010033762">
    <property type="protein sequence ID" value="KAG7159212.1"/>
    <property type="molecule type" value="Genomic_DNA"/>
</dbReference>
<sequence length="559" mass="63546">MGLHVVVVVKPVVWLYNSDSKWLPALIITSLEHTYTMATSYTLQEPKSLSKLGTVAGKKTAKAVRMDPHMTREDADILEFGPHRRLRQTLSPQEVEPVKKKKLVNFKISLKGRWRSDDKGSIDESYYSTDKSYSSFQMHEKPRNSKRYGEKTGNNGSIRDSRPFDETESISNYDDGRAEFRNFNEGKDYITKRIRMRTGDERREDDKNANVMEAVVNNSVSSGVLSNKNTTTQTKNCPKSILTQRSPSANPKSDSRGKRSLKSSYTSWDKIRTVTTNNNAKTNRLDNVVEMEEPGHGHYVISFISRATSQTRQTRQRRQISLPYKQSQSHYEWETRGKMYVNWLKGVITNPDLQEGIIMKGLEIAVPYPILHMREKLPDTLIGGDGERRVLEGSLGSDCVLHQGVYEEVVSWVPELLVTCPSDPSQWARCYIKMETLWKEWTGALYIYCNIDDDLGLKKLAFYRRFSAHHSTLFSYMLVVEVDTVTQENSLHLLDFTYRMRMKHMTGFISVYQEHYPDGAVDVVPGGSPVPSTAQAAAAAAAAGIQVENTVLDLNRISI</sequence>
<evidence type="ECO:0000256" key="1">
    <source>
        <dbReference type="SAM" id="MobiDB-lite"/>
    </source>
</evidence>
<dbReference type="PANTHER" id="PTHR22198">
    <property type="entry name" value="FERM DOMAIN-CONTAINING PROTEIN"/>
    <property type="match status" value="1"/>
</dbReference>
<keyword evidence="4" id="KW-1185">Reference proteome</keyword>
<dbReference type="Proteomes" id="UP000747542">
    <property type="component" value="Unassembled WGS sequence"/>
</dbReference>
<evidence type="ECO:0000259" key="2">
    <source>
        <dbReference type="Pfam" id="PF23672"/>
    </source>
</evidence>
<gene>
    <name evidence="3" type="ORF">Hamer_G016604</name>
</gene>
<reference evidence="3" key="1">
    <citation type="journal article" date="2021" name="Sci. Adv.">
        <title>The American lobster genome reveals insights on longevity, neural, and immune adaptations.</title>
        <authorList>
            <person name="Polinski J.M."/>
            <person name="Zimin A.V."/>
            <person name="Clark K.F."/>
            <person name="Kohn A.B."/>
            <person name="Sadowski N."/>
            <person name="Timp W."/>
            <person name="Ptitsyn A."/>
            <person name="Khanna P."/>
            <person name="Romanova D.Y."/>
            <person name="Williams P."/>
            <person name="Greenwood S.J."/>
            <person name="Moroz L.L."/>
            <person name="Walt D.R."/>
            <person name="Bodnar A.G."/>
        </authorList>
    </citation>
    <scope>NUCLEOTIDE SEQUENCE</scope>
    <source>
        <strain evidence="3">GMGI-L3</strain>
    </source>
</reference>
<feature type="compositionally biased region" description="Basic and acidic residues" evidence="1">
    <location>
        <begin position="138"/>
        <end position="150"/>
    </location>
</feature>
<organism evidence="3 4">
    <name type="scientific">Homarus americanus</name>
    <name type="common">American lobster</name>
    <dbReference type="NCBI Taxonomy" id="6706"/>
    <lineage>
        <taxon>Eukaryota</taxon>
        <taxon>Metazoa</taxon>
        <taxon>Ecdysozoa</taxon>
        <taxon>Arthropoda</taxon>
        <taxon>Crustacea</taxon>
        <taxon>Multicrustacea</taxon>
        <taxon>Malacostraca</taxon>
        <taxon>Eumalacostraca</taxon>
        <taxon>Eucarida</taxon>
        <taxon>Decapoda</taxon>
        <taxon>Pleocyemata</taxon>
        <taxon>Astacidea</taxon>
        <taxon>Nephropoidea</taxon>
        <taxon>Nephropidae</taxon>
        <taxon>Homarus</taxon>
    </lineage>
</organism>
<dbReference type="InterPro" id="IPR055577">
    <property type="entry name" value="DUF7153"/>
</dbReference>
<comment type="caution">
    <text evidence="3">The sequence shown here is derived from an EMBL/GenBank/DDBJ whole genome shotgun (WGS) entry which is preliminary data.</text>
</comment>
<feature type="compositionally biased region" description="Low complexity" evidence="1">
    <location>
        <begin position="220"/>
        <end position="229"/>
    </location>
</feature>
<dbReference type="PANTHER" id="PTHR22198:SF1">
    <property type="entry name" value="FERM DOMAIN-CONTAINING PROTEIN"/>
    <property type="match status" value="1"/>
</dbReference>
<dbReference type="Pfam" id="PF23672">
    <property type="entry name" value="DUF7153"/>
    <property type="match status" value="1"/>
</dbReference>